<dbReference type="AlphaFoldDB" id="A0A2Z3GIE9"/>
<dbReference type="Proteomes" id="UP000245999">
    <property type="component" value="Chromosome"/>
</dbReference>
<organism evidence="2 3">
    <name type="scientific">Hymenobacter nivis</name>
    <dbReference type="NCBI Taxonomy" id="1850093"/>
    <lineage>
        <taxon>Bacteria</taxon>
        <taxon>Pseudomonadati</taxon>
        <taxon>Bacteroidota</taxon>
        <taxon>Cytophagia</taxon>
        <taxon>Cytophagales</taxon>
        <taxon>Hymenobacteraceae</taxon>
        <taxon>Hymenobacter</taxon>
    </lineage>
</organism>
<accession>A0A2Z3GIE9</accession>
<keyword evidence="3" id="KW-1185">Reference proteome</keyword>
<reference evidence="3" key="1">
    <citation type="submission" date="2018-04" db="EMBL/GenBank/DDBJ databases">
        <title>Complete genome of Antarctic heterotrophic bacterium Hymenobacter nivis.</title>
        <authorList>
            <person name="Terashima M."/>
        </authorList>
    </citation>
    <scope>NUCLEOTIDE SEQUENCE [LARGE SCALE GENOMIC DNA]</scope>
    <source>
        <strain evidence="3">NBRC 111535</strain>
    </source>
</reference>
<evidence type="ECO:0008006" key="4">
    <source>
        <dbReference type="Google" id="ProtNLM"/>
    </source>
</evidence>
<evidence type="ECO:0000313" key="3">
    <source>
        <dbReference type="Proteomes" id="UP000245999"/>
    </source>
</evidence>
<protein>
    <recommendedName>
        <fullName evidence="4">Carboxypeptidase regulatory-like domain-containing protein</fullName>
    </recommendedName>
</protein>
<proteinExistence type="predicted"/>
<dbReference type="EMBL" id="CP029145">
    <property type="protein sequence ID" value="AWM31487.1"/>
    <property type="molecule type" value="Genomic_DNA"/>
</dbReference>
<name>A0A2Z3GIE9_9BACT</name>
<dbReference type="RefSeq" id="WP_109652129.1">
    <property type="nucleotide sequence ID" value="NZ_CP029145.1"/>
</dbReference>
<gene>
    <name evidence="2" type="ORF">DDQ68_00995</name>
</gene>
<evidence type="ECO:0000313" key="2">
    <source>
        <dbReference type="EMBL" id="AWM31487.1"/>
    </source>
</evidence>
<sequence>MRFPGRTYCQLLALAALGGCALGPDKSQGPTTAAGQVVEMSTSKPLPNAQVQVWVFRGGSVGGSGGGFAALGAPHPADAQGRFAFGFDAEEGGSYRLRAFRDPGYLTNWGYDVGVSNGQENNDLRVPVQAPAWLRFVIVDEIPKNRIWLNVGGYGQGFTLPYPRDMVIIRPMASDIASKVIWTITDEKGKDTQYSKDILVPPLDTLTVRIPF</sequence>
<keyword evidence="1" id="KW-0732">Signal</keyword>
<feature type="chain" id="PRO_5016318781" description="Carboxypeptidase regulatory-like domain-containing protein" evidence="1">
    <location>
        <begin position="22"/>
        <end position="212"/>
    </location>
</feature>
<dbReference type="PROSITE" id="PS51257">
    <property type="entry name" value="PROKAR_LIPOPROTEIN"/>
    <property type="match status" value="1"/>
</dbReference>
<feature type="signal peptide" evidence="1">
    <location>
        <begin position="1"/>
        <end position="21"/>
    </location>
</feature>
<evidence type="ECO:0000256" key="1">
    <source>
        <dbReference type="SAM" id="SignalP"/>
    </source>
</evidence>
<dbReference type="KEGG" id="hnv:DDQ68_00995"/>
<dbReference type="OrthoDB" id="873993at2"/>